<dbReference type="GO" id="GO:0016020">
    <property type="term" value="C:membrane"/>
    <property type="evidence" value="ECO:0007669"/>
    <property type="project" value="TreeGrafter"/>
</dbReference>
<dbReference type="Gene3D" id="3.20.20.370">
    <property type="entry name" value="Glycoside hydrolase/deacetylase"/>
    <property type="match status" value="1"/>
</dbReference>
<dbReference type="InterPro" id="IPR050248">
    <property type="entry name" value="Polysacc_deacetylase_ArnD"/>
</dbReference>
<dbReference type="GO" id="GO:0005975">
    <property type="term" value="P:carbohydrate metabolic process"/>
    <property type="evidence" value="ECO:0007669"/>
    <property type="project" value="InterPro"/>
</dbReference>
<accession>A0A5R9E0Y8</accession>
<dbReference type="GO" id="GO:0016810">
    <property type="term" value="F:hydrolase activity, acting on carbon-nitrogen (but not peptide) bonds"/>
    <property type="evidence" value="ECO:0007669"/>
    <property type="project" value="InterPro"/>
</dbReference>
<evidence type="ECO:0000256" key="3">
    <source>
        <dbReference type="SAM" id="Phobius"/>
    </source>
</evidence>
<evidence type="ECO:0000313" key="5">
    <source>
        <dbReference type="EMBL" id="TLQ41691.1"/>
    </source>
</evidence>
<keyword evidence="3" id="KW-1133">Transmembrane helix</keyword>
<keyword evidence="2" id="KW-0378">Hydrolase</keyword>
<dbReference type="InterPro" id="IPR002509">
    <property type="entry name" value="NODB_dom"/>
</dbReference>
<evidence type="ECO:0000259" key="4">
    <source>
        <dbReference type="PROSITE" id="PS51677"/>
    </source>
</evidence>
<feature type="transmembrane region" description="Helical" evidence="3">
    <location>
        <begin position="20"/>
        <end position="41"/>
    </location>
</feature>
<organism evidence="5 6">
    <name type="scientific">Ruoffia tabacinasalis</name>
    <dbReference type="NCBI Taxonomy" id="87458"/>
    <lineage>
        <taxon>Bacteria</taxon>
        <taxon>Bacillati</taxon>
        <taxon>Bacillota</taxon>
        <taxon>Bacilli</taxon>
        <taxon>Lactobacillales</taxon>
        <taxon>Aerococcaceae</taxon>
        <taxon>Ruoffia</taxon>
    </lineage>
</organism>
<keyword evidence="3" id="KW-0472">Membrane</keyword>
<dbReference type="AlphaFoldDB" id="A0A5R9E0Y8"/>
<proteinExistence type="predicted"/>
<evidence type="ECO:0000313" key="6">
    <source>
        <dbReference type="Proteomes" id="UP000306420"/>
    </source>
</evidence>
<reference evidence="5 6" key="1">
    <citation type="submission" date="2019-05" db="EMBL/GenBank/DDBJ databases">
        <title>The metagenome of a microbial culture collection derived from dairy environment covers the genomic content of the human microbiome.</title>
        <authorList>
            <person name="Roder T."/>
            <person name="Wuthrich D."/>
            <person name="Sattari Z."/>
            <person name="Von Ah U."/>
            <person name="Bar C."/>
            <person name="Ronchi F."/>
            <person name="Macpherson A.J."/>
            <person name="Ganal-Vonarburg S.C."/>
            <person name="Bruggmann R."/>
            <person name="Vergeres G."/>
        </authorList>
    </citation>
    <scope>NUCLEOTIDE SEQUENCE [LARGE SCALE GENOMIC DNA]</scope>
    <source>
        <strain evidence="5 6">FAM 24227</strain>
    </source>
</reference>
<name>A0A5R9E0Y8_9LACT</name>
<evidence type="ECO:0000256" key="1">
    <source>
        <dbReference type="ARBA" id="ARBA00022723"/>
    </source>
</evidence>
<feature type="domain" description="NodB homology" evidence="4">
    <location>
        <begin position="267"/>
        <end position="442"/>
    </location>
</feature>
<dbReference type="PROSITE" id="PS51677">
    <property type="entry name" value="NODB"/>
    <property type="match status" value="1"/>
</dbReference>
<dbReference type="Pfam" id="PF18449">
    <property type="entry name" value="Endotoxin_C2"/>
    <property type="match status" value="1"/>
</dbReference>
<dbReference type="CDD" id="cd10917">
    <property type="entry name" value="CE4_NodB_like_6s_7s"/>
    <property type="match status" value="1"/>
</dbReference>
<dbReference type="PANTHER" id="PTHR10587:SF133">
    <property type="entry name" value="CHITIN DEACETYLASE 1-RELATED"/>
    <property type="match status" value="1"/>
</dbReference>
<keyword evidence="3" id="KW-0812">Transmembrane</keyword>
<dbReference type="GO" id="GO:0046872">
    <property type="term" value="F:metal ion binding"/>
    <property type="evidence" value="ECO:0007669"/>
    <property type="project" value="UniProtKB-KW"/>
</dbReference>
<dbReference type="InterPro" id="IPR011330">
    <property type="entry name" value="Glyco_hydro/deAcase_b/a-brl"/>
</dbReference>
<dbReference type="Pfam" id="PF01522">
    <property type="entry name" value="Polysacc_deac_1"/>
    <property type="match status" value="1"/>
</dbReference>
<keyword evidence="1" id="KW-0479">Metal-binding</keyword>
<sequence length="456" mass="51282">MKVGLLVVMKFISEFIKSDVGKILLSVLGMFLVLVVLYSAFYPSEEERLQAAQEDISILFEDQNNQVLRSDVTQEEIQQAEISANKLPSDSREELNNTVDEAQAQFEVLEALSPVFAGNPLMDEVPLVREGVTPDLIAQTQSALPDEENEYVAKGNDLLNQAPGKLQEMDALRSELENFTSIETVTRSNLYEVVQLANELTDKAGHFTDQPYMAQTYESYHLSMDNLVAAIINGHSYGNYEQPTLDAIFANPVLSERLKGTPLNPSPQIALTFDDGPNMEYTPQILEILAENGVKATFFVYGAYVDDHPEMARRIVEEGHIIANHSYSHPDFSQISDEEVIQEIEWTQESIVDATGVAPTLYRMPFGAGGPRVVRLLSDMTSIIWNVDSLDWELQDAELIYQNVMANLSNDMLVLMHDTAQYTVDAVARYVPELIEQGYEFVTPMELDFQHRFFAE</sequence>
<dbReference type="OrthoDB" id="9812065at2"/>
<dbReference type="InterPro" id="IPR054544">
    <property type="entry name" value="Pest_crys_Cry1Aa_dom-IV"/>
</dbReference>
<dbReference type="EMBL" id="VBSP01000012">
    <property type="protein sequence ID" value="TLQ41691.1"/>
    <property type="molecule type" value="Genomic_DNA"/>
</dbReference>
<protein>
    <submittedName>
        <fullName evidence="5">Polysaccharide deacetylase family protein</fullName>
    </submittedName>
</protein>
<evidence type="ECO:0000256" key="2">
    <source>
        <dbReference type="ARBA" id="ARBA00022801"/>
    </source>
</evidence>
<dbReference type="Proteomes" id="UP000306420">
    <property type="component" value="Unassembled WGS sequence"/>
</dbReference>
<dbReference type="SUPFAM" id="SSF88713">
    <property type="entry name" value="Glycoside hydrolase/deacetylase"/>
    <property type="match status" value="1"/>
</dbReference>
<gene>
    <name evidence="5" type="ORF">FEZ33_04930</name>
</gene>
<dbReference type="PANTHER" id="PTHR10587">
    <property type="entry name" value="GLYCOSYL TRANSFERASE-RELATED"/>
    <property type="match status" value="1"/>
</dbReference>
<comment type="caution">
    <text evidence="5">The sequence shown here is derived from an EMBL/GenBank/DDBJ whole genome shotgun (WGS) entry which is preliminary data.</text>
</comment>